<feature type="compositionally biased region" description="Low complexity" evidence="1">
    <location>
        <begin position="55"/>
        <end position="67"/>
    </location>
</feature>
<organism evidence="2 3">
    <name type="scientific">Streptomyces lannensis</name>
    <dbReference type="NCBI Taxonomy" id="766498"/>
    <lineage>
        <taxon>Bacteria</taxon>
        <taxon>Bacillati</taxon>
        <taxon>Actinomycetota</taxon>
        <taxon>Actinomycetes</taxon>
        <taxon>Kitasatosporales</taxon>
        <taxon>Streptomycetaceae</taxon>
        <taxon>Streptomyces</taxon>
    </lineage>
</organism>
<sequence length="135" mass="14503">MEVDHRDRVAGADVTGPGRGRRRFGGAPHPAPGCVPGRTAEQVGERSEHPPSWPNSGGSADNGAAADRVAGGVLLRRTGRSRARMPVREETRLLDGVAHLPFRRVAGGMLCSYWNTLYGSYCALISRSRSKLDPQ</sequence>
<reference evidence="3" key="1">
    <citation type="journal article" date="2019" name="Int. J. Syst. Evol. Microbiol.">
        <title>The Global Catalogue of Microorganisms (GCM) 10K type strain sequencing project: providing services to taxonomists for standard genome sequencing and annotation.</title>
        <authorList>
            <consortium name="The Broad Institute Genomics Platform"/>
            <consortium name="The Broad Institute Genome Sequencing Center for Infectious Disease"/>
            <person name="Wu L."/>
            <person name="Ma J."/>
        </authorList>
    </citation>
    <scope>NUCLEOTIDE SEQUENCE [LARGE SCALE GENOMIC DNA]</scope>
    <source>
        <strain evidence="3">JCM 16578</strain>
    </source>
</reference>
<name>A0ABP7KCS4_9ACTN</name>
<evidence type="ECO:0000313" key="3">
    <source>
        <dbReference type="Proteomes" id="UP001501563"/>
    </source>
</evidence>
<feature type="compositionally biased region" description="Basic and acidic residues" evidence="1">
    <location>
        <begin position="1"/>
        <end position="10"/>
    </location>
</feature>
<dbReference type="Proteomes" id="UP001501563">
    <property type="component" value="Unassembled WGS sequence"/>
</dbReference>
<accession>A0ABP7KCS4</accession>
<evidence type="ECO:0000256" key="1">
    <source>
        <dbReference type="SAM" id="MobiDB-lite"/>
    </source>
</evidence>
<keyword evidence="3" id="KW-1185">Reference proteome</keyword>
<dbReference type="EMBL" id="BAAAZA010000011">
    <property type="protein sequence ID" value="GAA3873135.1"/>
    <property type="molecule type" value="Genomic_DNA"/>
</dbReference>
<proteinExistence type="predicted"/>
<comment type="caution">
    <text evidence="2">The sequence shown here is derived from an EMBL/GenBank/DDBJ whole genome shotgun (WGS) entry which is preliminary data.</text>
</comment>
<evidence type="ECO:0000313" key="2">
    <source>
        <dbReference type="EMBL" id="GAA3873135.1"/>
    </source>
</evidence>
<gene>
    <name evidence="2" type="ORF">GCM10022207_43410</name>
</gene>
<protein>
    <submittedName>
        <fullName evidence="2">Uncharacterized protein</fullName>
    </submittedName>
</protein>
<feature type="region of interest" description="Disordered" evidence="1">
    <location>
        <begin position="1"/>
        <end position="69"/>
    </location>
</feature>